<comment type="caution">
    <text evidence="1">The sequence shown here is derived from an EMBL/GenBank/DDBJ whole genome shotgun (WGS) entry which is preliminary data.</text>
</comment>
<dbReference type="EMBL" id="SJOL01006412">
    <property type="protein sequence ID" value="TGZ67509.1"/>
    <property type="molecule type" value="Genomic_DNA"/>
</dbReference>
<dbReference type="AlphaFoldDB" id="A0A4S2M045"/>
<reference evidence="1 2" key="1">
    <citation type="journal article" date="2019" name="BMC Genomics">
        <title>New insights from Opisthorchis felineus genome: update on genomics of the epidemiologically important liver flukes.</title>
        <authorList>
            <person name="Ershov N.I."/>
            <person name="Mordvinov V.A."/>
            <person name="Prokhortchouk E.B."/>
            <person name="Pakharukova M.Y."/>
            <person name="Gunbin K.V."/>
            <person name="Ustyantsev K."/>
            <person name="Genaev M.A."/>
            <person name="Blinov A.G."/>
            <person name="Mazur A."/>
            <person name="Boulygina E."/>
            <person name="Tsygankova S."/>
            <person name="Khrameeva E."/>
            <person name="Chekanov N."/>
            <person name="Fan G."/>
            <person name="Xiao A."/>
            <person name="Zhang H."/>
            <person name="Xu X."/>
            <person name="Yang H."/>
            <person name="Solovyev V."/>
            <person name="Lee S.M."/>
            <person name="Liu X."/>
            <person name="Afonnikov D.A."/>
            <person name="Skryabin K.G."/>
        </authorList>
    </citation>
    <scope>NUCLEOTIDE SEQUENCE [LARGE SCALE GENOMIC DNA]</scope>
    <source>
        <strain evidence="1">AK-0245</strain>
        <tissue evidence="1">Whole organism</tissue>
    </source>
</reference>
<organism evidence="1 2">
    <name type="scientific">Opisthorchis felineus</name>
    <dbReference type="NCBI Taxonomy" id="147828"/>
    <lineage>
        <taxon>Eukaryota</taxon>
        <taxon>Metazoa</taxon>
        <taxon>Spiralia</taxon>
        <taxon>Lophotrochozoa</taxon>
        <taxon>Platyhelminthes</taxon>
        <taxon>Trematoda</taxon>
        <taxon>Digenea</taxon>
        <taxon>Opisthorchiida</taxon>
        <taxon>Opisthorchiata</taxon>
        <taxon>Opisthorchiidae</taxon>
        <taxon>Opisthorchis</taxon>
    </lineage>
</organism>
<evidence type="ECO:0000313" key="2">
    <source>
        <dbReference type="Proteomes" id="UP000308267"/>
    </source>
</evidence>
<protein>
    <submittedName>
        <fullName evidence="1">Uncharacterized protein</fullName>
    </submittedName>
</protein>
<gene>
    <name evidence="1" type="ORF">CRM22_004751</name>
</gene>
<dbReference type="Proteomes" id="UP000308267">
    <property type="component" value="Unassembled WGS sequence"/>
</dbReference>
<accession>A0A4S2M045</accession>
<proteinExistence type="predicted"/>
<evidence type="ECO:0000313" key="1">
    <source>
        <dbReference type="EMBL" id="TGZ67509.1"/>
    </source>
</evidence>
<keyword evidence="2" id="KW-1185">Reference proteome</keyword>
<name>A0A4S2M045_OPIFE</name>
<sequence length="127" mass="14856">MHFGGNDGFFGNMDFVHALECWKISVSNTKKPTNSSAPKFSRHQLWMVHWEVREFKYQWAYLIESRILLRNILTLNCQLHYRRLRYNDSTSVHGRLSPQYQKATACLPSLPATQDKLVDTSQPVVEK</sequence>